<accession>A0A382EPM9</accession>
<sequence length="462" mass="50163">KWVDKNSKSIQKASKTVWDYAEIALKEHKSAKLLSGMLEEAGFKVERGVSDMPSAFVAEYGKGKPIVAFLAEYDALPGLSQKVKTTIDPVVEGAGGHGCGHSLFGAGTIGGALALKEAMDKHKLKGTIRVYGTPAEEQVVAKVFMVRDGLFDDVDVCFDWHPSSKNRVSVLPSKALRSFEVTFFGRSAHASGAPWEGVSALDAVEAFETGVNLLREHMPTTGRIHYVVTQGGGAPNVIPAKASIWLYNRAKDWPEVMKIYSHVETIVKAADMMAWGEEYGDPKSGFKPAEINMLTGVYEYNHNHATAKVIHANLSLVGAPKYTKNEEKFARDLQEAFGVDVEGYHTEVAELNLDPPRESGGSTDVANISWTTPTASFGVSNWPQNIPAHSWASTAASGSEPGLKAMLNACKVLAFNAIDVMSDPSLIEPMKNEFANSRKKFDYIPPVGPEVKPGLPSHMREK</sequence>
<dbReference type="GO" id="GO:0046657">
    <property type="term" value="P:folic acid catabolic process"/>
    <property type="evidence" value="ECO:0007669"/>
    <property type="project" value="TreeGrafter"/>
</dbReference>
<dbReference type="InterPro" id="IPR017439">
    <property type="entry name" value="Amidohydrolase"/>
</dbReference>
<dbReference type="Pfam" id="PF01546">
    <property type="entry name" value="Peptidase_M20"/>
    <property type="match status" value="1"/>
</dbReference>
<evidence type="ECO:0000313" key="2">
    <source>
        <dbReference type="EMBL" id="SVB52325.1"/>
    </source>
</evidence>
<organism evidence="2">
    <name type="scientific">marine metagenome</name>
    <dbReference type="NCBI Taxonomy" id="408172"/>
    <lineage>
        <taxon>unclassified sequences</taxon>
        <taxon>metagenomes</taxon>
        <taxon>ecological metagenomes</taxon>
    </lineage>
</organism>
<dbReference type="InterPro" id="IPR011650">
    <property type="entry name" value="Peptidase_M20_dimer"/>
</dbReference>
<evidence type="ECO:0000259" key="1">
    <source>
        <dbReference type="Pfam" id="PF07687"/>
    </source>
</evidence>
<dbReference type="Pfam" id="PF07687">
    <property type="entry name" value="M20_dimer"/>
    <property type="match status" value="1"/>
</dbReference>
<dbReference type="NCBIfam" id="TIGR01891">
    <property type="entry name" value="amidohydrolases"/>
    <property type="match status" value="1"/>
</dbReference>
<feature type="domain" description="Peptidase M20 dimerisation" evidence="1">
    <location>
        <begin position="175"/>
        <end position="261"/>
    </location>
</feature>
<feature type="non-terminal residue" evidence="2">
    <location>
        <position position="1"/>
    </location>
</feature>
<proteinExistence type="predicted"/>
<name>A0A382EPM9_9ZZZZ</name>
<dbReference type="GO" id="GO:0016805">
    <property type="term" value="F:dipeptidase activity"/>
    <property type="evidence" value="ECO:0007669"/>
    <property type="project" value="TreeGrafter"/>
</dbReference>
<dbReference type="SUPFAM" id="SSF55031">
    <property type="entry name" value="Bacterial exopeptidase dimerisation domain"/>
    <property type="match status" value="1"/>
</dbReference>
<gene>
    <name evidence="2" type="ORF">METZ01_LOCUS205179</name>
</gene>
<dbReference type="AlphaFoldDB" id="A0A382EPM9"/>
<dbReference type="InterPro" id="IPR052030">
    <property type="entry name" value="Peptidase_M20/M20A_hydrolases"/>
</dbReference>
<dbReference type="PANTHER" id="PTHR30575">
    <property type="entry name" value="PEPTIDASE M20"/>
    <property type="match status" value="1"/>
</dbReference>
<protein>
    <recommendedName>
        <fullName evidence="1">Peptidase M20 dimerisation domain-containing protein</fullName>
    </recommendedName>
</protein>
<dbReference type="PANTHER" id="PTHR30575:SF0">
    <property type="entry name" value="XAA-ARG DIPEPTIDASE"/>
    <property type="match status" value="1"/>
</dbReference>
<dbReference type="GO" id="GO:0005737">
    <property type="term" value="C:cytoplasm"/>
    <property type="evidence" value="ECO:0007669"/>
    <property type="project" value="TreeGrafter"/>
</dbReference>
<dbReference type="InterPro" id="IPR017145">
    <property type="entry name" value="Aminobenzoyl-glu_utiliz_pB"/>
</dbReference>
<dbReference type="Gene3D" id="3.40.630.10">
    <property type="entry name" value="Zn peptidases"/>
    <property type="match status" value="1"/>
</dbReference>
<dbReference type="GO" id="GO:0071713">
    <property type="term" value="F:para-aminobenzoyl-glutamate hydrolase activity"/>
    <property type="evidence" value="ECO:0007669"/>
    <property type="project" value="TreeGrafter"/>
</dbReference>
<reference evidence="2" key="1">
    <citation type="submission" date="2018-05" db="EMBL/GenBank/DDBJ databases">
        <authorList>
            <person name="Lanie J.A."/>
            <person name="Ng W.-L."/>
            <person name="Kazmierczak K.M."/>
            <person name="Andrzejewski T.M."/>
            <person name="Davidsen T.M."/>
            <person name="Wayne K.J."/>
            <person name="Tettelin H."/>
            <person name="Glass J.I."/>
            <person name="Rusch D."/>
            <person name="Podicherti R."/>
            <person name="Tsui H.-C.T."/>
            <person name="Winkler M.E."/>
        </authorList>
    </citation>
    <scope>NUCLEOTIDE SEQUENCE</scope>
</reference>
<dbReference type="PIRSF" id="PIRSF037227">
    <property type="entry name" value="Aminobenzoyl-glu_utiliz_pB"/>
    <property type="match status" value="1"/>
</dbReference>
<dbReference type="Gene3D" id="3.30.70.360">
    <property type="match status" value="1"/>
</dbReference>
<dbReference type="InterPro" id="IPR036264">
    <property type="entry name" value="Bact_exopeptidase_dim_dom"/>
</dbReference>
<dbReference type="EMBL" id="UINC01045497">
    <property type="protein sequence ID" value="SVB52325.1"/>
    <property type="molecule type" value="Genomic_DNA"/>
</dbReference>
<dbReference type="InterPro" id="IPR002933">
    <property type="entry name" value="Peptidase_M20"/>
</dbReference>
<dbReference type="SUPFAM" id="SSF53187">
    <property type="entry name" value="Zn-dependent exopeptidases"/>
    <property type="match status" value="1"/>
</dbReference>